<feature type="compositionally biased region" description="Low complexity" evidence="2">
    <location>
        <begin position="62"/>
        <end position="72"/>
    </location>
</feature>
<feature type="compositionally biased region" description="Low complexity" evidence="2">
    <location>
        <begin position="93"/>
        <end position="104"/>
    </location>
</feature>
<dbReference type="Proteomes" id="UP000094043">
    <property type="component" value="Chromosome 5"/>
</dbReference>
<feature type="compositionally biased region" description="Low complexity" evidence="2">
    <location>
        <begin position="10"/>
        <end position="28"/>
    </location>
</feature>
<feature type="compositionally biased region" description="Polar residues" evidence="2">
    <location>
        <begin position="110"/>
        <end position="120"/>
    </location>
</feature>
<dbReference type="PANTHER" id="PTHR48025:SF1">
    <property type="entry name" value="RRM DOMAIN-CONTAINING PROTEIN"/>
    <property type="match status" value="1"/>
</dbReference>
<feature type="region of interest" description="Disordered" evidence="2">
    <location>
        <begin position="1"/>
        <end position="28"/>
    </location>
</feature>
<dbReference type="RefSeq" id="XP_066069906.1">
    <property type="nucleotide sequence ID" value="XM_066213809.1"/>
</dbReference>
<dbReference type="SMART" id="SM00360">
    <property type="entry name" value="RRM"/>
    <property type="match status" value="1"/>
</dbReference>
<organism evidence="3 4">
    <name type="scientific">Cryptococcus depauperatus CBS 7841</name>
    <dbReference type="NCBI Taxonomy" id="1295531"/>
    <lineage>
        <taxon>Eukaryota</taxon>
        <taxon>Fungi</taxon>
        <taxon>Dikarya</taxon>
        <taxon>Basidiomycota</taxon>
        <taxon>Agaricomycotina</taxon>
        <taxon>Tremellomycetes</taxon>
        <taxon>Tremellales</taxon>
        <taxon>Cryptococcaceae</taxon>
        <taxon>Cryptococcus</taxon>
    </lineage>
</organism>
<dbReference type="SUPFAM" id="SSF82708">
    <property type="entry name" value="R3H domain"/>
    <property type="match status" value="1"/>
</dbReference>
<dbReference type="Gene3D" id="3.30.70.330">
    <property type="match status" value="1"/>
</dbReference>
<dbReference type="GO" id="GO:0003729">
    <property type="term" value="F:mRNA binding"/>
    <property type="evidence" value="ECO:0007669"/>
    <property type="project" value="TreeGrafter"/>
</dbReference>
<dbReference type="InterPro" id="IPR000504">
    <property type="entry name" value="RRM_dom"/>
</dbReference>
<protein>
    <submittedName>
        <fullName evidence="3">Uncharacterized protein</fullName>
    </submittedName>
</protein>
<evidence type="ECO:0000256" key="1">
    <source>
        <dbReference type="ARBA" id="ARBA00022884"/>
    </source>
</evidence>
<dbReference type="KEGG" id="cdep:91088633"/>
<feature type="region of interest" description="Disordered" evidence="2">
    <location>
        <begin position="310"/>
        <end position="350"/>
    </location>
</feature>
<feature type="region of interest" description="Disordered" evidence="2">
    <location>
        <begin position="58"/>
        <end position="120"/>
    </location>
</feature>
<evidence type="ECO:0000313" key="3">
    <source>
        <dbReference type="EMBL" id="WVN89206.1"/>
    </source>
</evidence>
<dbReference type="OrthoDB" id="434258at2759"/>
<sequence>MNTHSPPLPNLHSLSISPPPHSQQQAAYSAYPTRYSGVFGPLNGIGGIGIGTVLPPGSPDWSSGGKRSSRSGLPSNWYDPPEYRDPSPPSTLSPPSSVPTTASSNHHSHPSYTLQPQPSYPNGSYPIPMGLVGTPSPPPMSFVPMASFPQHPYGVGNRNAQQAPQQQQQLHNQANGWRSGYALPPPTSDIIPTAIVIKNIPFSISRDTLLSIISSLSAPLPYAFNYHHDNGVFRGLAFANFREEDEARRVVAALNGYDVQGRKLRVEYKKVLQPGEKDKIEREKALKRMRSLQFDRKDMVSLSLPQRNPISLVQGGYDSPPHSASSTSQSHSSNPSQSHNQTQSQLDMNDPSTLDIYSRILVFKEDRMRDELAFSKNLTESERRIVHLVAQRLGLSTTARDDSVVVTRIPQPAPSAPVPQLLHSTSAYLSAYPTAPAPTDSPNLRYKKSMPDLRGFNGPVVSRDPTRSLTPQRSSGNLRSGADGISNIASGVLGREYSSMGAASTRKLNGSSSSFDQGFNGIFGRGHDIPPVPPLPSAFNTSSHNKGAYSVSSLNGIATNGVNGSGRISPEDLLSPVSVTSFSGQQSQNLSSPQPFQPQLQGLGQAAQAVRNPRGPAGESRGFTSNPAANVGLRSMPSRSMMAPPPLPSSASSSIHPPTSSASSLSNSGAGTIGLGPGSTASSLREGSVGNGLGGKGDKEGETMRTRESLEI</sequence>
<feature type="region of interest" description="Disordered" evidence="2">
    <location>
        <begin position="450"/>
        <end position="482"/>
    </location>
</feature>
<feature type="region of interest" description="Disordered" evidence="2">
    <location>
        <begin position="580"/>
        <end position="712"/>
    </location>
</feature>
<dbReference type="GeneID" id="91088633"/>
<feature type="compositionally biased region" description="Low complexity" evidence="2">
    <location>
        <begin position="319"/>
        <end position="345"/>
    </location>
</feature>
<dbReference type="Pfam" id="PF00076">
    <property type="entry name" value="RRM_1"/>
    <property type="match status" value="1"/>
</dbReference>
<dbReference type="AlphaFoldDB" id="A0A1E3IG61"/>
<feature type="compositionally biased region" description="Polar residues" evidence="2">
    <location>
        <begin position="467"/>
        <end position="478"/>
    </location>
</feature>
<dbReference type="VEuPathDB" id="FungiDB:L203_03361"/>
<feature type="compositionally biased region" description="Low complexity" evidence="2">
    <location>
        <begin position="633"/>
        <end position="642"/>
    </location>
</feature>
<dbReference type="Gene3D" id="3.30.1370.50">
    <property type="entry name" value="R3H-like domain"/>
    <property type="match status" value="1"/>
</dbReference>
<name>A0A1E3IG61_9TREE</name>
<dbReference type="InterPro" id="IPR012677">
    <property type="entry name" value="Nucleotide-bd_a/b_plait_sf"/>
</dbReference>
<reference evidence="3" key="3">
    <citation type="submission" date="2024-01" db="EMBL/GenBank/DDBJ databases">
        <authorList>
            <person name="Coelho M.A."/>
            <person name="David-Palma M."/>
            <person name="Shea T."/>
            <person name="Sun S."/>
            <person name="Cuomo C.A."/>
            <person name="Heitman J."/>
        </authorList>
    </citation>
    <scope>NUCLEOTIDE SEQUENCE</scope>
    <source>
        <strain evidence="3">CBS 7841</strain>
    </source>
</reference>
<evidence type="ECO:0000256" key="2">
    <source>
        <dbReference type="SAM" id="MobiDB-lite"/>
    </source>
</evidence>
<dbReference type="InterPro" id="IPR035979">
    <property type="entry name" value="RBD_domain_sf"/>
</dbReference>
<evidence type="ECO:0000313" key="4">
    <source>
        <dbReference type="Proteomes" id="UP000094043"/>
    </source>
</evidence>
<dbReference type="InterPro" id="IPR050502">
    <property type="entry name" value="Euk_RNA-bind_prot"/>
</dbReference>
<accession>A0A1E3IG61</accession>
<proteinExistence type="predicted"/>
<keyword evidence="1" id="KW-0694">RNA-binding</keyword>
<dbReference type="InterPro" id="IPR036867">
    <property type="entry name" value="R3H_dom_sf"/>
</dbReference>
<reference evidence="3" key="1">
    <citation type="submission" date="2016-06" db="EMBL/GenBank/DDBJ databases">
        <authorList>
            <person name="Cuomo C."/>
            <person name="Litvintseva A."/>
            <person name="Heitman J."/>
            <person name="Chen Y."/>
            <person name="Sun S."/>
            <person name="Springer D."/>
            <person name="Dromer F."/>
            <person name="Young S."/>
            <person name="Zeng Q."/>
            <person name="Chapman S."/>
            <person name="Gujja S."/>
            <person name="Saif S."/>
            <person name="Birren B."/>
        </authorList>
    </citation>
    <scope>NUCLEOTIDE SEQUENCE</scope>
    <source>
        <strain evidence="3">CBS 7841</strain>
    </source>
</reference>
<feature type="compositionally biased region" description="Basic and acidic residues" evidence="2">
    <location>
        <begin position="696"/>
        <end position="712"/>
    </location>
</feature>
<reference evidence="3" key="2">
    <citation type="journal article" date="2022" name="Elife">
        <title>Obligate sexual reproduction of a homothallic fungus closely related to the Cryptococcus pathogenic species complex.</title>
        <authorList>
            <person name="Passer A.R."/>
            <person name="Clancey S.A."/>
            <person name="Shea T."/>
            <person name="David-Palma M."/>
            <person name="Averette A.F."/>
            <person name="Boekhout T."/>
            <person name="Porcel B.M."/>
            <person name="Nowrousian M."/>
            <person name="Cuomo C.A."/>
            <person name="Sun S."/>
            <person name="Heitman J."/>
            <person name="Coelho M.A."/>
        </authorList>
    </citation>
    <scope>NUCLEOTIDE SEQUENCE</scope>
    <source>
        <strain evidence="3">CBS 7841</strain>
    </source>
</reference>
<dbReference type="PANTHER" id="PTHR48025">
    <property type="entry name" value="OS02G0815200 PROTEIN"/>
    <property type="match status" value="1"/>
</dbReference>
<feature type="compositionally biased region" description="Low complexity" evidence="2">
    <location>
        <begin position="584"/>
        <end position="609"/>
    </location>
</feature>
<feature type="compositionally biased region" description="Low complexity" evidence="2">
    <location>
        <begin position="649"/>
        <end position="668"/>
    </location>
</feature>
<dbReference type="PROSITE" id="PS50102">
    <property type="entry name" value="RRM"/>
    <property type="match status" value="1"/>
</dbReference>
<gene>
    <name evidence="3" type="ORF">L203_104423</name>
</gene>
<dbReference type="EMBL" id="CP143788">
    <property type="protein sequence ID" value="WVN89206.1"/>
    <property type="molecule type" value="Genomic_DNA"/>
</dbReference>
<dbReference type="SUPFAM" id="SSF54928">
    <property type="entry name" value="RNA-binding domain, RBD"/>
    <property type="match status" value="1"/>
</dbReference>
<keyword evidence="4" id="KW-1185">Reference proteome</keyword>